<keyword evidence="2" id="KW-1185">Reference proteome</keyword>
<name>A0A5B7D5X6_PORTR</name>
<sequence>MESRPLSNSDMLAVLGRFPHLWFITWIFLRKWTQCTRVTWLRAHDSSPFLARSRKSLSERSSFSTCSCMLVAASSTVLATGCTREEKRNRSGGSTRVLSTPCMLISFSLEAKDDIHD</sequence>
<accession>A0A5B7D5X6</accession>
<organism evidence="1 2">
    <name type="scientific">Portunus trituberculatus</name>
    <name type="common">Swimming crab</name>
    <name type="synonym">Neptunus trituberculatus</name>
    <dbReference type="NCBI Taxonomy" id="210409"/>
    <lineage>
        <taxon>Eukaryota</taxon>
        <taxon>Metazoa</taxon>
        <taxon>Ecdysozoa</taxon>
        <taxon>Arthropoda</taxon>
        <taxon>Crustacea</taxon>
        <taxon>Multicrustacea</taxon>
        <taxon>Malacostraca</taxon>
        <taxon>Eumalacostraca</taxon>
        <taxon>Eucarida</taxon>
        <taxon>Decapoda</taxon>
        <taxon>Pleocyemata</taxon>
        <taxon>Brachyura</taxon>
        <taxon>Eubrachyura</taxon>
        <taxon>Portunoidea</taxon>
        <taxon>Portunidae</taxon>
        <taxon>Portuninae</taxon>
        <taxon>Portunus</taxon>
    </lineage>
</organism>
<protein>
    <submittedName>
        <fullName evidence="1">Uncharacterized protein</fullName>
    </submittedName>
</protein>
<evidence type="ECO:0000313" key="1">
    <source>
        <dbReference type="EMBL" id="MPC16660.1"/>
    </source>
</evidence>
<dbReference type="EMBL" id="VSRR010000524">
    <property type="protein sequence ID" value="MPC16660.1"/>
    <property type="molecule type" value="Genomic_DNA"/>
</dbReference>
<comment type="caution">
    <text evidence="1">The sequence shown here is derived from an EMBL/GenBank/DDBJ whole genome shotgun (WGS) entry which is preliminary data.</text>
</comment>
<dbReference type="AlphaFoldDB" id="A0A5B7D5X6"/>
<reference evidence="1 2" key="1">
    <citation type="submission" date="2019-05" db="EMBL/GenBank/DDBJ databases">
        <title>Another draft genome of Portunus trituberculatus and its Hox gene families provides insights of decapod evolution.</title>
        <authorList>
            <person name="Jeong J.-H."/>
            <person name="Song I."/>
            <person name="Kim S."/>
            <person name="Choi T."/>
            <person name="Kim D."/>
            <person name="Ryu S."/>
            <person name="Kim W."/>
        </authorList>
    </citation>
    <scope>NUCLEOTIDE SEQUENCE [LARGE SCALE GENOMIC DNA]</scope>
    <source>
        <tissue evidence="1">Muscle</tissue>
    </source>
</reference>
<evidence type="ECO:0000313" key="2">
    <source>
        <dbReference type="Proteomes" id="UP000324222"/>
    </source>
</evidence>
<gene>
    <name evidence="1" type="ORF">E2C01_009490</name>
</gene>
<proteinExistence type="predicted"/>
<dbReference type="Proteomes" id="UP000324222">
    <property type="component" value="Unassembled WGS sequence"/>
</dbReference>